<dbReference type="InParanoid" id="A0A5F8AKB9"/>
<sequence>MDLGQMCFWFCFLFLRQSLALLPGWSAWPDLGSLQALPPGFMPFSCLSLPSSWDYRRPPPLPANFFVFLVETGFHRVSQDGLDLLTS</sequence>
<accession>A0A5F8AKB9</accession>
<dbReference type="GeneTree" id="ENSGT00940000167556"/>
<dbReference type="Bgee" id="ENSMMUG00000051517">
    <property type="expression patterns" value="Expressed in testis"/>
</dbReference>
<dbReference type="Proteomes" id="UP000006718">
    <property type="component" value="Chromosome 16"/>
</dbReference>
<evidence type="ECO:0000313" key="2">
    <source>
        <dbReference type="Ensembl" id="ENSMMUP00000078286.1"/>
    </source>
</evidence>
<feature type="chain" id="PRO_5023921579" description="Secreted protein" evidence="1">
    <location>
        <begin position="21"/>
        <end position="87"/>
    </location>
</feature>
<evidence type="ECO:0008006" key="4">
    <source>
        <dbReference type="Google" id="ProtNLM"/>
    </source>
</evidence>
<name>A0A5F8AKB9_MACMU</name>
<keyword evidence="1" id="KW-0732">Signal</keyword>
<organism evidence="2 3">
    <name type="scientific">Macaca mulatta</name>
    <name type="common">Rhesus macaque</name>
    <dbReference type="NCBI Taxonomy" id="9544"/>
    <lineage>
        <taxon>Eukaryota</taxon>
        <taxon>Metazoa</taxon>
        <taxon>Chordata</taxon>
        <taxon>Craniata</taxon>
        <taxon>Vertebrata</taxon>
        <taxon>Euteleostomi</taxon>
        <taxon>Mammalia</taxon>
        <taxon>Eutheria</taxon>
        <taxon>Euarchontoglires</taxon>
        <taxon>Primates</taxon>
        <taxon>Haplorrhini</taxon>
        <taxon>Catarrhini</taxon>
        <taxon>Cercopithecidae</taxon>
        <taxon>Cercopithecinae</taxon>
        <taxon>Macaca</taxon>
    </lineage>
</organism>
<keyword evidence="3" id="KW-1185">Reference proteome</keyword>
<dbReference type="PANTHER" id="PTHR46254">
    <property type="entry name" value="PROTEIN GVQW1-RELATED"/>
    <property type="match status" value="1"/>
</dbReference>
<protein>
    <recommendedName>
        <fullName evidence="4">Secreted protein</fullName>
    </recommendedName>
</protein>
<proteinExistence type="predicted"/>
<feature type="signal peptide" evidence="1">
    <location>
        <begin position="1"/>
        <end position="20"/>
    </location>
</feature>
<reference evidence="2" key="4">
    <citation type="submission" date="2025-09" db="UniProtKB">
        <authorList>
            <consortium name="Ensembl"/>
        </authorList>
    </citation>
    <scope>IDENTIFICATION</scope>
    <source>
        <strain evidence="2">17573</strain>
    </source>
</reference>
<dbReference type="PANTHER" id="PTHR46254:SF7">
    <property type="entry name" value="PI4-KINASE N-TERMINAL DOMAIN-CONTAINING PROTEIN"/>
    <property type="match status" value="1"/>
</dbReference>
<dbReference type="OMA" id="CFWFCFL"/>
<dbReference type="VEuPathDB" id="HostDB:ENSMMUG00000051517"/>
<dbReference type="PRINTS" id="PR02045">
    <property type="entry name" value="F138DOMAIN"/>
</dbReference>
<reference evidence="3" key="1">
    <citation type="journal article" date="2007" name="Science">
        <title>Evolutionary and biomedical insights from the rhesus macaque genome.</title>
        <authorList>
            <person name="Gibbs R.A."/>
            <person name="Rogers J."/>
            <person name="Katze M.G."/>
            <person name="Bumgarner R."/>
            <person name="Weinstock G.M."/>
            <person name="Mardis E.R."/>
            <person name="Remington K.A."/>
            <person name="Strausberg R.L."/>
            <person name="Venter J.C."/>
            <person name="Wilson R.K."/>
            <person name="Batzer M.A."/>
            <person name="Bustamante C.D."/>
            <person name="Eichler E.E."/>
            <person name="Hahn M.W."/>
            <person name="Hardison R.C."/>
            <person name="Makova K.D."/>
            <person name="Miller W."/>
            <person name="Milosavljevic A."/>
            <person name="Palermo R.E."/>
            <person name="Siepel A."/>
            <person name="Sikela J.M."/>
            <person name="Attaway T."/>
            <person name="Bell S."/>
            <person name="Bernard K.E."/>
            <person name="Buhay C.J."/>
            <person name="Chandrabose M.N."/>
            <person name="Dao M."/>
            <person name="Davis C."/>
            <person name="Delehaunty K.D."/>
            <person name="Ding Y."/>
            <person name="Dinh H.H."/>
            <person name="Dugan-Rocha S."/>
            <person name="Fulton L.A."/>
            <person name="Gabisi R.A."/>
            <person name="Garner T.T."/>
            <person name="Godfrey J."/>
            <person name="Hawes A.C."/>
            <person name="Hernandez J."/>
            <person name="Hines S."/>
            <person name="Holder M."/>
            <person name="Hume J."/>
            <person name="Jhangiani S.N."/>
            <person name="Joshi V."/>
            <person name="Khan Z.M."/>
            <person name="Kirkness E.F."/>
            <person name="Cree A."/>
            <person name="Fowler R.G."/>
            <person name="Lee S."/>
            <person name="Lewis L.R."/>
            <person name="Li Z."/>
            <person name="Liu Y.-S."/>
            <person name="Moore S.M."/>
            <person name="Muzny D."/>
            <person name="Nazareth L.V."/>
            <person name="Ngo D.N."/>
            <person name="Okwuonu G.O."/>
            <person name="Pai G."/>
            <person name="Parker D."/>
            <person name="Paul H.A."/>
            <person name="Pfannkoch C."/>
            <person name="Pohl C.S."/>
            <person name="Rogers Y.-H.C."/>
            <person name="Ruiz S.J."/>
            <person name="Sabo A."/>
            <person name="Santibanez J."/>
            <person name="Schneider B.W."/>
            <person name="Smith S.M."/>
            <person name="Sodergren E."/>
            <person name="Svatek A.F."/>
            <person name="Utterback T.R."/>
            <person name="Vattathil S."/>
            <person name="Warren W."/>
            <person name="White C.S."/>
            <person name="Chinwalla A.T."/>
            <person name="Feng Y."/>
            <person name="Halpern A.L."/>
            <person name="Hillier L.W."/>
            <person name="Huang X."/>
            <person name="Minx P."/>
            <person name="Nelson J.O."/>
            <person name="Pepin K.H."/>
            <person name="Qin X."/>
            <person name="Sutton G.G."/>
            <person name="Venter E."/>
            <person name="Walenz B.P."/>
            <person name="Wallis J.W."/>
            <person name="Worley K.C."/>
            <person name="Yang S.-P."/>
            <person name="Jones S.M."/>
            <person name="Marra M.A."/>
            <person name="Rocchi M."/>
            <person name="Schein J.E."/>
            <person name="Baertsch R."/>
            <person name="Clarke L."/>
            <person name="Csuros M."/>
            <person name="Glasscock J."/>
            <person name="Harris R.A."/>
            <person name="Havlak P."/>
            <person name="Jackson A.R."/>
            <person name="Jiang H."/>
            <person name="Liu Y."/>
            <person name="Messina D.N."/>
            <person name="Shen Y."/>
            <person name="Song H.X.-Z."/>
            <person name="Wylie T."/>
            <person name="Zhang L."/>
            <person name="Birney E."/>
            <person name="Han K."/>
            <person name="Konkel M.K."/>
            <person name="Lee J."/>
            <person name="Smit A.F.A."/>
            <person name="Ullmer B."/>
            <person name="Wang H."/>
            <person name="Xing J."/>
            <person name="Burhans R."/>
            <person name="Cheng Z."/>
            <person name="Karro J.E."/>
            <person name="Ma J."/>
            <person name="Raney B."/>
            <person name="She X."/>
            <person name="Cox M.J."/>
            <person name="Demuth J.P."/>
            <person name="Dumas L.J."/>
            <person name="Han S.-G."/>
            <person name="Hopkins J."/>
            <person name="Karimpour-Fard A."/>
            <person name="Kim Y.H."/>
            <person name="Pollack J.R."/>
            <person name="Vinar T."/>
            <person name="Addo-Quaye C."/>
            <person name="Degenhardt J."/>
            <person name="Denby A."/>
            <person name="Hubisz M.J."/>
            <person name="Indap A."/>
            <person name="Kosiol C."/>
            <person name="Lahn B.T."/>
            <person name="Lawson H.A."/>
            <person name="Marklein A."/>
            <person name="Nielsen R."/>
            <person name="Vallender E.J."/>
            <person name="Clark A.G."/>
            <person name="Ferguson B."/>
            <person name="Hernandez R.D."/>
            <person name="Hirani K."/>
            <person name="Kehrer-Sawatzki H."/>
            <person name="Kolb J."/>
            <person name="Patil S."/>
            <person name="Pu L.-L."/>
            <person name="Ren Y."/>
            <person name="Smith D.G."/>
            <person name="Wheeler D.A."/>
            <person name="Schenck I."/>
            <person name="Ball E.V."/>
            <person name="Chen R."/>
            <person name="Cooper D.N."/>
            <person name="Giardine B."/>
            <person name="Hsu F."/>
            <person name="Kent W.J."/>
            <person name="Lesk A."/>
            <person name="Nelson D.L."/>
            <person name="O'brien W.E."/>
            <person name="Pruefer K."/>
            <person name="Stenson P.D."/>
            <person name="Wallace J.C."/>
            <person name="Ke H."/>
            <person name="Liu X.-M."/>
            <person name="Wang P."/>
            <person name="Xiang A.P."/>
            <person name="Yang F."/>
            <person name="Barber G.P."/>
            <person name="Haussler D."/>
            <person name="Karolchik D."/>
            <person name="Kern A.D."/>
            <person name="Kuhn R.M."/>
            <person name="Smith K.E."/>
            <person name="Zwieg A.S."/>
        </authorList>
    </citation>
    <scope>NUCLEOTIDE SEQUENCE [LARGE SCALE GENOMIC DNA]</scope>
    <source>
        <strain evidence="3">17573</strain>
    </source>
</reference>
<reference evidence="2" key="3">
    <citation type="submission" date="2025-08" db="UniProtKB">
        <authorList>
            <consortium name="Ensembl"/>
        </authorList>
    </citation>
    <scope>IDENTIFICATION</scope>
    <source>
        <strain evidence="2">17573</strain>
    </source>
</reference>
<dbReference type="AlphaFoldDB" id="A0A5F8AKB9"/>
<reference evidence="2" key="2">
    <citation type="submission" date="2019-01" db="EMBL/GenBank/DDBJ databases">
        <authorList>
            <person name="Graves T."/>
            <person name="Eichler E.E."/>
            <person name="Wilson R.K."/>
        </authorList>
    </citation>
    <scope>NUCLEOTIDE SEQUENCE [LARGE SCALE GENOMIC DNA]</scope>
    <source>
        <strain evidence="2">17573</strain>
    </source>
</reference>
<evidence type="ECO:0000313" key="3">
    <source>
        <dbReference type="Proteomes" id="UP000006718"/>
    </source>
</evidence>
<evidence type="ECO:0000256" key="1">
    <source>
        <dbReference type="SAM" id="SignalP"/>
    </source>
</evidence>
<dbReference type="Ensembl" id="ENSMMUT00000097035.1">
    <property type="protein sequence ID" value="ENSMMUP00000078286.1"/>
    <property type="gene ID" value="ENSMMUG00000051517.1"/>
</dbReference>